<feature type="repeat" description="TPR" evidence="1">
    <location>
        <begin position="36"/>
        <end position="69"/>
    </location>
</feature>
<name>A0A0A6RM19_9GAMM</name>
<organism evidence="3 4">
    <name type="scientific">Candidatus Thiomargarita nelsonii</name>
    <dbReference type="NCBI Taxonomy" id="1003181"/>
    <lineage>
        <taxon>Bacteria</taxon>
        <taxon>Pseudomonadati</taxon>
        <taxon>Pseudomonadota</taxon>
        <taxon>Gammaproteobacteria</taxon>
        <taxon>Thiotrichales</taxon>
        <taxon>Thiotrichaceae</taxon>
        <taxon>Thiomargarita</taxon>
    </lineage>
</organism>
<dbReference type="Proteomes" id="UP000030428">
    <property type="component" value="Unassembled WGS sequence"/>
</dbReference>
<reference evidence="3 4" key="1">
    <citation type="journal article" date="2016" name="Front. Microbiol.">
        <title>Single-Cell (Meta-)Genomics of a Dimorphic Candidatus Thiomargarita nelsonii Reveals Genomic Plasticity.</title>
        <authorList>
            <person name="Flood B.E."/>
            <person name="Fliss P."/>
            <person name="Jones D.S."/>
            <person name="Dick G.J."/>
            <person name="Jain S."/>
            <person name="Kaster A.K."/>
            <person name="Winkel M."/>
            <person name="Mussmann M."/>
            <person name="Bailey J."/>
        </authorList>
    </citation>
    <scope>NUCLEOTIDE SEQUENCE [LARGE SCALE GENOMIC DNA]</scope>
    <source>
        <strain evidence="3">Hydrate Ridge</strain>
    </source>
</reference>
<keyword evidence="4" id="KW-1185">Reference proteome</keyword>
<comment type="caution">
    <text evidence="3">The sequence shown here is derived from an EMBL/GenBank/DDBJ whole genome shotgun (WGS) entry which is preliminary data.</text>
</comment>
<dbReference type="Gene3D" id="3.30.200.20">
    <property type="entry name" value="Phosphorylase Kinase, domain 1"/>
    <property type="match status" value="1"/>
</dbReference>
<feature type="binding site" evidence="2">
    <location>
        <position position="107"/>
    </location>
    <ligand>
        <name>ATP</name>
        <dbReference type="ChEBI" id="CHEBI:30616"/>
    </ligand>
</feature>
<keyword evidence="2" id="KW-0067">ATP-binding</keyword>
<dbReference type="PROSITE" id="PS00107">
    <property type="entry name" value="PROTEIN_KINASE_ATP"/>
    <property type="match status" value="1"/>
</dbReference>
<evidence type="ECO:0000313" key="3">
    <source>
        <dbReference type="EMBL" id="KHD04871.1"/>
    </source>
</evidence>
<dbReference type="InterPro" id="IPR019734">
    <property type="entry name" value="TPR_rpt"/>
</dbReference>
<keyword evidence="1" id="KW-0802">TPR repeat</keyword>
<gene>
    <name evidence="3" type="ORF">PN36_32755</name>
</gene>
<protein>
    <submittedName>
        <fullName evidence="3">Uncharacterized protein</fullName>
    </submittedName>
</protein>
<evidence type="ECO:0000313" key="4">
    <source>
        <dbReference type="Proteomes" id="UP000030428"/>
    </source>
</evidence>
<dbReference type="Gene3D" id="1.25.40.10">
    <property type="entry name" value="Tetratricopeptide repeat domain"/>
    <property type="match status" value="1"/>
</dbReference>
<proteinExistence type="predicted"/>
<accession>A0A0A6RM19</accession>
<dbReference type="PROSITE" id="PS50005">
    <property type="entry name" value="TPR"/>
    <property type="match status" value="1"/>
</dbReference>
<dbReference type="SUPFAM" id="SSF56112">
    <property type="entry name" value="Protein kinase-like (PK-like)"/>
    <property type="match status" value="1"/>
</dbReference>
<dbReference type="EMBL" id="JSZA02000300">
    <property type="protein sequence ID" value="KHD04871.1"/>
    <property type="molecule type" value="Genomic_DNA"/>
</dbReference>
<dbReference type="GO" id="GO:0005524">
    <property type="term" value="F:ATP binding"/>
    <property type="evidence" value="ECO:0007669"/>
    <property type="project" value="UniProtKB-UniRule"/>
</dbReference>
<dbReference type="AlphaFoldDB" id="A0A0A6RM19"/>
<evidence type="ECO:0000256" key="2">
    <source>
        <dbReference type="PROSITE-ProRule" id="PRU10141"/>
    </source>
</evidence>
<evidence type="ECO:0000256" key="1">
    <source>
        <dbReference type="PROSITE-ProRule" id="PRU00339"/>
    </source>
</evidence>
<dbReference type="SUPFAM" id="SSF81901">
    <property type="entry name" value="HCP-like"/>
    <property type="match status" value="1"/>
</dbReference>
<dbReference type="InterPro" id="IPR011990">
    <property type="entry name" value="TPR-like_helical_dom_sf"/>
</dbReference>
<dbReference type="InterPro" id="IPR011009">
    <property type="entry name" value="Kinase-like_dom_sf"/>
</dbReference>
<dbReference type="InterPro" id="IPR017441">
    <property type="entry name" value="Protein_kinase_ATP_BS"/>
</dbReference>
<sequence length="125" mass="14207">MAIGLGSVVSSQGDLKQAEGWFSQAYQQANNDEERALSAFNLFQVFIREQVYDKALTYLQKAIELKPQRYALYNVHTYSIQEILGAGGMGCVFLAQNRFEKKSVVIKCFWEMRRESGTVVRARNG</sequence>
<keyword evidence="2" id="KW-0547">Nucleotide-binding</keyword>